<name>A0A432WY03_9GAMM</name>
<evidence type="ECO:0000313" key="3">
    <source>
        <dbReference type="Proteomes" id="UP000286934"/>
    </source>
</evidence>
<feature type="transmembrane region" description="Helical" evidence="1">
    <location>
        <begin position="44"/>
        <end position="64"/>
    </location>
</feature>
<dbReference type="EMBL" id="PIPP01000001">
    <property type="protein sequence ID" value="RUO38645.1"/>
    <property type="molecule type" value="Genomic_DNA"/>
</dbReference>
<feature type="transmembrane region" description="Helical" evidence="1">
    <location>
        <begin position="12"/>
        <end position="32"/>
    </location>
</feature>
<dbReference type="RefSeq" id="WP_126805860.1">
    <property type="nucleotide sequence ID" value="NZ_PIPP01000001.1"/>
</dbReference>
<comment type="caution">
    <text evidence="2">The sequence shown here is derived from an EMBL/GenBank/DDBJ whole genome shotgun (WGS) entry which is preliminary data.</text>
</comment>
<dbReference type="Proteomes" id="UP000286934">
    <property type="component" value="Unassembled WGS sequence"/>
</dbReference>
<dbReference type="OrthoDB" id="9914288at2"/>
<sequence length="139" mass="15308">MVVYNPIWIQFILYVAIVSFPCLSGYMFYLAYEALPKSGLSGAGIFIFLGAGVAYISYIGLLLAKFVPAKVVFDDSQFTVEIKGTKNSYAWSDIAEVKNYEISQILKLVDSSGVTIYVVDHMTPGYKSFAEKVSESVGI</sequence>
<gene>
    <name evidence="2" type="ORF">CWE13_03085</name>
</gene>
<keyword evidence="1" id="KW-1133">Transmembrane helix</keyword>
<proteinExistence type="predicted"/>
<keyword evidence="3" id="KW-1185">Reference proteome</keyword>
<protein>
    <recommendedName>
        <fullName evidence="4">YcxB-like protein domain-containing protein</fullName>
    </recommendedName>
</protein>
<accession>A0A432WY03</accession>
<evidence type="ECO:0000313" key="2">
    <source>
        <dbReference type="EMBL" id="RUO38645.1"/>
    </source>
</evidence>
<reference evidence="3" key="1">
    <citation type="journal article" date="2018" name="Front. Microbiol.">
        <title>Genome-Based Analysis Reveals the Taxonomy and Diversity of the Family Idiomarinaceae.</title>
        <authorList>
            <person name="Liu Y."/>
            <person name="Lai Q."/>
            <person name="Shao Z."/>
        </authorList>
    </citation>
    <scope>NUCLEOTIDE SEQUENCE [LARGE SCALE GENOMIC DNA]</scope>
    <source>
        <strain evidence="3">AIS</strain>
    </source>
</reference>
<dbReference type="AlphaFoldDB" id="A0A432WY03"/>
<evidence type="ECO:0008006" key="4">
    <source>
        <dbReference type="Google" id="ProtNLM"/>
    </source>
</evidence>
<keyword evidence="1" id="KW-0472">Membrane</keyword>
<keyword evidence="1" id="KW-0812">Transmembrane</keyword>
<organism evidence="2 3">
    <name type="scientific">Aliidiomarina shirensis</name>
    <dbReference type="NCBI Taxonomy" id="1048642"/>
    <lineage>
        <taxon>Bacteria</taxon>
        <taxon>Pseudomonadati</taxon>
        <taxon>Pseudomonadota</taxon>
        <taxon>Gammaproteobacteria</taxon>
        <taxon>Alteromonadales</taxon>
        <taxon>Idiomarinaceae</taxon>
        <taxon>Aliidiomarina</taxon>
    </lineage>
</organism>
<evidence type="ECO:0000256" key="1">
    <source>
        <dbReference type="SAM" id="Phobius"/>
    </source>
</evidence>